<feature type="transmembrane region" description="Helical" evidence="1">
    <location>
        <begin position="21"/>
        <end position="43"/>
    </location>
</feature>
<name>A0A7G9YE79_9EURY</name>
<feature type="transmembrane region" description="Helical" evidence="1">
    <location>
        <begin position="90"/>
        <end position="110"/>
    </location>
</feature>
<dbReference type="EMBL" id="MT631185">
    <property type="protein sequence ID" value="QNO46313.1"/>
    <property type="molecule type" value="Genomic_DNA"/>
</dbReference>
<evidence type="ECO:0000313" key="2">
    <source>
        <dbReference type="EMBL" id="QNO46313.1"/>
    </source>
</evidence>
<protein>
    <submittedName>
        <fullName evidence="2">Uncharacterized protein</fullName>
    </submittedName>
</protein>
<evidence type="ECO:0000256" key="1">
    <source>
        <dbReference type="SAM" id="Phobius"/>
    </source>
</evidence>
<sequence>MERELSQDNKRLRSPRANNDRGAGLLLWCLLCGLKIVGLAGHAGVAEIVSGHLGDRTAGIAERCGARHGLHTRDRVVRSVSKHVLLWRRVVIGLVAFPAWFVCALYLHLVERGGMISARRWWLGGE</sequence>
<keyword evidence="1" id="KW-1133">Transmembrane helix</keyword>
<dbReference type="AlphaFoldDB" id="A0A7G9YE79"/>
<organism evidence="2">
    <name type="scientific">Candidatus Methanogaster sp. ANME-2c ERB4</name>
    <dbReference type="NCBI Taxonomy" id="2759911"/>
    <lineage>
        <taxon>Archaea</taxon>
        <taxon>Methanobacteriati</taxon>
        <taxon>Methanobacteriota</taxon>
        <taxon>Stenosarchaea group</taxon>
        <taxon>Methanomicrobia</taxon>
        <taxon>Methanosarcinales</taxon>
        <taxon>ANME-2 cluster</taxon>
        <taxon>Candidatus Methanogasteraceae</taxon>
        <taxon>Candidatus Methanogaster</taxon>
    </lineage>
</organism>
<proteinExistence type="predicted"/>
<reference evidence="2" key="1">
    <citation type="submission" date="2020-06" db="EMBL/GenBank/DDBJ databases">
        <title>Unique genomic features of the anaerobic methanotrophic archaea.</title>
        <authorList>
            <person name="Chadwick G.L."/>
            <person name="Skennerton C.T."/>
            <person name="Laso-Perez R."/>
            <person name="Leu A.O."/>
            <person name="Speth D.R."/>
            <person name="Yu H."/>
            <person name="Morgan-Lang C."/>
            <person name="Hatzenpichler R."/>
            <person name="Goudeau D."/>
            <person name="Malmstrom R."/>
            <person name="Brazelton W.J."/>
            <person name="Woyke T."/>
            <person name="Hallam S.J."/>
            <person name="Tyson G.W."/>
            <person name="Wegener G."/>
            <person name="Boetius A."/>
            <person name="Orphan V."/>
        </authorList>
    </citation>
    <scope>NUCLEOTIDE SEQUENCE</scope>
</reference>
<keyword evidence="1" id="KW-0812">Transmembrane</keyword>
<gene>
    <name evidence="2" type="ORF">PABHDKJJ_00017</name>
</gene>
<accession>A0A7G9YE79</accession>
<keyword evidence="1" id="KW-0472">Membrane</keyword>